<name>A0A4R2P6S7_9BACL</name>
<dbReference type="NCBIfam" id="NF008633">
    <property type="entry name" value="PRK11622.1"/>
    <property type="match status" value="1"/>
</dbReference>
<dbReference type="Proteomes" id="UP000295416">
    <property type="component" value="Unassembled WGS sequence"/>
</dbReference>
<dbReference type="SUPFAM" id="SSF53850">
    <property type="entry name" value="Periplasmic binding protein-like II"/>
    <property type="match status" value="1"/>
</dbReference>
<dbReference type="PANTHER" id="PTHR42779:SF1">
    <property type="entry name" value="PROTEIN YNJB"/>
    <property type="match status" value="1"/>
</dbReference>
<gene>
    <name evidence="1" type="ORF">EV207_10732</name>
</gene>
<dbReference type="AlphaFoldDB" id="A0A4R2P6S7"/>
<dbReference type="Gene3D" id="3.40.190.10">
    <property type="entry name" value="Periplasmic binding protein-like II"/>
    <property type="match status" value="2"/>
</dbReference>
<accession>A0A4R2P6S7</accession>
<comment type="caution">
    <text evidence="1">The sequence shown here is derived from an EMBL/GenBank/DDBJ whole genome shotgun (WGS) entry which is preliminary data.</text>
</comment>
<sequence>MKRPKFFYLIAGFFILAIFLAGCAGQKGNEQGKSAGHPNVLKANWQDVLSQAKGQTVNIYLYGGSESTNNYIDNWVAPRLKKQFGVQLNRVPVNDTKDIINKLVSEKQAGKKDGSIDVMWINGENFLMSKKNNLLWDSFSPKLPNVKKYVNQNSPAIKNDFGEPTQGVEAPWSQAQFVFTYDSNKVKHPPKSAEALKQWVKQHPGKFTYPAPPDFTGSAFIRNMLYETTGGYKQYLKPLDKQTGLDNIVKALWNYLNAIEPYLWRKGETYPESASKLDQLYASGAVWLTMGYDPAHAANEVKDGRFPKSTRTFVLKDGTLSNTSYLSIPFNSPHKAAAMVAINFMLSPKAQIAKSDPENWGALMAIDPNKLSSKGQKQLNAIDRGKATLPSKVLANHRVPEIPAGYVDYLEKGWMEHVAKH</sequence>
<proteinExistence type="predicted"/>
<dbReference type="Pfam" id="PF13416">
    <property type="entry name" value="SBP_bac_8"/>
    <property type="match status" value="1"/>
</dbReference>
<dbReference type="InterPro" id="IPR006059">
    <property type="entry name" value="SBP"/>
</dbReference>
<dbReference type="EMBL" id="SLXK01000007">
    <property type="protein sequence ID" value="TCP29938.1"/>
    <property type="molecule type" value="Genomic_DNA"/>
</dbReference>
<dbReference type="RefSeq" id="WP_132745032.1">
    <property type="nucleotide sequence ID" value="NZ_SLXK01000007.1"/>
</dbReference>
<dbReference type="PIRSF" id="PIRSF029172">
    <property type="entry name" value="UCP029172_ABC_sbc_YnjB"/>
    <property type="match status" value="1"/>
</dbReference>
<evidence type="ECO:0000313" key="2">
    <source>
        <dbReference type="Proteomes" id="UP000295416"/>
    </source>
</evidence>
<dbReference type="OrthoDB" id="3239593at2"/>
<protein>
    <submittedName>
        <fullName evidence="1">Putative spermidine/putrescine transport system substrate-binding protein</fullName>
    </submittedName>
</protein>
<evidence type="ECO:0000313" key="1">
    <source>
        <dbReference type="EMBL" id="TCP29938.1"/>
    </source>
</evidence>
<reference evidence="1 2" key="1">
    <citation type="submission" date="2019-03" db="EMBL/GenBank/DDBJ databases">
        <title>Genomic Encyclopedia of Type Strains, Phase IV (KMG-IV): sequencing the most valuable type-strain genomes for metagenomic binning, comparative biology and taxonomic classification.</title>
        <authorList>
            <person name="Goeker M."/>
        </authorList>
    </citation>
    <scope>NUCLEOTIDE SEQUENCE [LARGE SCALE GENOMIC DNA]</scope>
    <source>
        <strain evidence="1 2">DSM 19377</strain>
    </source>
</reference>
<dbReference type="PROSITE" id="PS51257">
    <property type="entry name" value="PROKAR_LIPOPROTEIN"/>
    <property type="match status" value="1"/>
</dbReference>
<dbReference type="InterPro" id="IPR027020">
    <property type="entry name" value="YnjB"/>
</dbReference>
<organism evidence="1 2">
    <name type="scientific">Scopulibacillus darangshiensis</name>
    <dbReference type="NCBI Taxonomy" id="442528"/>
    <lineage>
        <taxon>Bacteria</taxon>
        <taxon>Bacillati</taxon>
        <taxon>Bacillota</taxon>
        <taxon>Bacilli</taxon>
        <taxon>Bacillales</taxon>
        <taxon>Sporolactobacillaceae</taxon>
        <taxon>Scopulibacillus</taxon>
    </lineage>
</organism>
<dbReference type="PANTHER" id="PTHR42779">
    <property type="entry name" value="PROTEIN YNJB"/>
    <property type="match status" value="1"/>
</dbReference>
<keyword evidence="2" id="KW-1185">Reference proteome</keyword>